<evidence type="ECO:0000256" key="9">
    <source>
        <dbReference type="ARBA" id="ARBA00023474"/>
    </source>
</evidence>
<name>A0AAN9B865_9CAEN</name>
<dbReference type="PANTHER" id="PTHR10126">
    <property type="entry name" value="TATA-BOX BINDING PROTEIN"/>
    <property type="match status" value="1"/>
</dbReference>
<dbReference type="InterPro" id="IPR015445">
    <property type="entry name" value="TBP-like"/>
</dbReference>
<comment type="caution">
    <text evidence="12">The sequence shown here is derived from an EMBL/GenBank/DDBJ whole genome shotgun (WGS) entry which is preliminary data.</text>
</comment>
<dbReference type="InterPro" id="IPR012295">
    <property type="entry name" value="TBP_dom_sf"/>
</dbReference>
<evidence type="ECO:0000313" key="12">
    <source>
        <dbReference type="EMBL" id="KAK7100543.1"/>
    </source>
</evidence>
<evidence type="ECO:0000256" key="10">
    <source>
        <dbReference type="ARBA" id="ARBA00033173"/>
    </source>
</evidence>
<organism evidence="12 13">
    <name type="scientific">Littorina saxatilis</name>
    <dbReference type="NCBI Taxonomy" id="31220"/>
    <lineage>
        <taxon>Eukaryota</taxon>
        <taxon>Metazoa</taxon>
        <taxon>Spiralia</taxon>
        <taxon>Lophotrochozoa</taxon>
        <taxon>Mollusca</taxon>
        <taxon>Gastropoda</taxon>
        <taxon>Caenogastropoda</taxon>
        <taxon>Littorinimorpha</taxon>
        <taxon>Littorinoidea</taxon>
        <taxon>Littorinidae</taxon>
        <taxon>Littorina</taxon>
    </lineage>
</organism>
<dbReference type="SUPFAM" id="SSF55945">
    <property type="entry name" value="TATA-box binding protein-like"/>
    <property type="match status" value="2"/>
</dbReference>
<keyword evidence="5" id="KW-0805">Transcription regulation</keyword>
<dbReference type="GO" id="GO:0003677">
    <property type="term" value="F:DNA binding"/>
    <property type="evidence" value="ECO:0007669"/>
    <property type="project" value="UniProtKB-KW"/>
</dbReference>
<evidence type="ECO:0000256" key="3">
    <source>
        <dbReference type="ARBA" id="ARBA00005560"/>
    </source>
</evidence>
<evidence type="ECO:0000256" key="11">
    <source>
        <dbReference type="SAM" id="MobiDB-lite"/>
    </source>
</evidence>
<evidence type="ECO:0000256" key="1">
    <source>
        <dbReference type="ARBA" id="ARBA00004123"/>
    </source>
</evidence>
<keyword evidence="7" id="KW-0804">Transcription</keyword>
<sequence>MPDSYSFTDSSTSLADSHTLHVTEEENKENKVENLKNKDVSEVKEEHPSNAGNEEQGAEGADTPVIDIVVNNVVCTFNLRCHINLKRLAMEGSNVEYRREHGILNMKLRRPRVTSNITSSGKVTITGSTSEGEARVAARRVARRLQRLGFNVRFFHFKVVNVLATCSLPFGIKLNTFSNQYPQEASYEPELHPGVTFRIKDPKATLKIFSTGSITITAPCVDNIGSAVEHIYPLVSEYQMEKRVIPKKNLNVKKIEHSHHYHPHHGGVNGFHGDEDEDDELDEEEEEMYDSDDDSFDSDVSHD</sequence>
<evidence type="ECO:0000313" key="13">
    <source>
        <dbReference type="Proteomes" id="UP001374579"/>
    </source>
</evidence>
<dbReference type="Pfam" id="PF00352">
    <property type="entry name" value="TBP"/>
    <property type="match status" value="2"/>
</dbReference>
<evidence type="ECO:0000256" key="6">
    <source>
        <dbReference type="ARBA" id="ARBA00023125"/>
    </source>
</evidence>
<dbReference type="PRINTS" id="PR00686">
    <property type="entry name" value="TIFACTORIID"/>
</dbReference>
<dbReference type="Proteomes" id="UP001374579">
    <property type="component" value="Unassembled WGS sequence"/>
</dbReference>
<dbReference type="GO" id="GO:0005737">
    <property type="term" value="C:cytoplasm"/>
    <property type="evidence" value="ECO:0007669"/>
    <property type="project" value="UniProtKB-SubCell"/>
</dbReference>
<dbReference type="FunFam" id="3.30.310.10:FF:000009">
    <property type="entry name" value="TatA box-binding protein-like protein 1"/>
    <property type="match status" value="1"/>
</dbReference>
<dbReference type="EMBL" id="JBAMIC010000011">
    <property type="protein sequence ID" value="KAK7100543.1"/>
    <property type="molecule type" value="Genomic_DNA"/>
</dbReference>
<keyword evidence="13" id="KW-1185">Reference proteome</keyword>
<dbReference type="FunFam" id="3.30.310.10:FF:000005">
    <property type="entry name" value="TATA box-binding protein-like 1"/>
    <property type="match status" value="1"/>
</dbReference>
<dbReference type="GO" id="GO:0005634">
    <property type="term" value="C:nucleus"/>
    <property type="evidence" value="ECO:0007669"/>
    <property type="project" value="UniProtKB-SubCell"/>
</dbReference>
<keyword evidence="8" id="KW-0539">Nucleus</keyword>
<reference evidence="12 13" key="1">
    <citation type="submission" date="2024-02" db="EMBL/GenBank/DDBJ databases">
        <title>Chromosome-scale genome assembly of the rough periwinkle Littorina saxatilis.</title>
        <authorList>
            <person name="De Jode A."/>
            <person name="Faria R."/>
            <person name="Formenti G."/>
            <person name="Sims Y."/>
            <person name="Smith T.P."/>
            <person name="Tracey A."/>
            <person name="Wood J.M.D."/>
            <person name="Zagrodzka Z.B."/>
            <person name="Johannesson K."/>
            <person name="Butlin R.K."/>
            <person name="Leder E.H."/>
        </authorList>
    </citation>
    <scope>NUCLEOTIDE SEQUENCE [LARGE SCALE GENOMIC DNA]</scope>
    <source>
        <strain evidence="12">Snail1</strain>
        <tissue evidence="12">Muscle</tissue>
    </source>
</reference>
<feature type="compositionally biased region" description="Polar residues" evidence="11">
    <location>
        <begin position="1"/>
        <end position="16"/>
    </location>
</feature>
<evidence type="ECO:0000256" key="5">
    <source>
        <dbReference type="ARBA" id="ARBA00023015"/>
    </source>
</evidence>
<dbReference type="InterPro" id="IPR000814">
    <property type="entry name" value="TBP"/>
</dbReference>
<evidence type="ECO:0000256" key="8">
    <source>
        <dbReference type="ARBA" id="ARBA00023242"/>
    </source>
</evidence>
<protein>
    <recommendedName>
        <fullName evidence="9">TATA box-binding protein-like 1</fullName>
    </recommendedName>
    <alternativeName>
        <fullName evidence="10">TBP-like factor</fullName>
    </alternativeName>
</protein>
<dbReference type="AlphaFoldDB" id="A0AAN9B865"/>
<evidence type="ECO:0000256" key="7">
    <source>
        <dbReference type="ARBA" id="ARBA00023163"/>
    </source>
</evidence>
<dbReference type="CDD" id="cd04517">
    <property type="entry name" value="TLF"/>
    <property type="match status" value="1"/>
</dbReference>
<evidence type="ECO:0000256" key="4">
    <source>
        <dbReference type="ARBA" id="ARBA00022490"/>
    </source>
</evidence>
<feature type="region of interest" description="Disordered" evidence="11">
    <location>
        <begin position="261"/>
        <end position="303"/>
    </location>
</feature>
<evidence type="ECO:0000256" key="2">
    <source>
        <dbReference type="ARBA" id="ARBA00004496"/>
    </source>
</evidence>
<accession>A0AAN9B865</accession>
<dbReference type="GO" id="GO:0006352">
    <property type="term" value="P:DNA-templated transcription initiation"/>
    <property type="evidence" value="ECO:0007669"/>
    <property type="project" value="InterPro"/>
</dbReference>
<feature type="compositionally biased region" description="Basic and acidic residues" evidence="11">
    <location>
        <begin position="18"/>
        <end position="48"/>
    </location>
</feature>
<proteinExistence type="inferred from homology"/>
<keyword evidence="4" id="KW-0963">Cytoplasm</keyword>
<feature type="compositionally biased region" description="Acidic residues" evidence="11">
    <location>
        <begin position="274"/>
        <end position="297"/>
    </location>
</feature>
<feature type="region of interest" description="Disordered" evidence="11">
    <location>
        <begin position="1"/>
        <end position="59"/>
    </location>
</feature>
<comment type="similarity">
    <text evidence="3">Belongs to the TBP family.</text>
</comment>
<dbReference type="Gene3D" id="3.30.310.10">
    <property type="entry name" value="TATA-Binding Protein"/>
    <property type="match status" value="2"/>
</dbReference>
<keyword evidence="6" id="KW-0238">DNA-binding</keyword>
<gene>
    <name evidence="12" type="ORF">V1264_023474</name>
</gene>
<comment type="subcellular location">
    <subcellularLocation>
        <location evidence="2">Cytoplasm</location>
    </subcellularLocation>
    <subcellularLocation>
        <location evidence="1">Nucleus</location>
    </subcellularLocation>
</comment>